<dbReference type="AlphaFoldDB" id="A0A848KKB0"/>
<evidence type="ECO:0000259" key="1">
    <source>
        <dbReference type="Pfam" id="PF13622"/>
    </source>
</evidence>
<gene>
    <name evidence="3" type="ORF">FGL95_24895</name>
</gene>
<dbReference type="Gene3D" id="2.40.160.210">
    <property type="entry name" value="Acyl-CoA thioesterase, double hotdog domain"/>
    <property type="match status" value="1"/>
</dbReference>
<dbReference type="Pfam" id="PF13622">
    <property type="entry name" value="4HBT_3"/>
    <property type="match status" value="1"/>
</dbReference>
<reference evidence="3 4" key="1">
    <citation type="submission" date="2019-05" db="EMBL/GenBank/DDBJ databases">
        <authorList>
            <person name="Lee S.D."/>
        </authorList>
    </citation>
    <scope>NUCLEOTIDE SEQUENCE [LARGE SCALE GENOMIC DNA]</scope>
    <source>
        <strain evidence="3 4">YC2-7</strain>
    </source>
</reference>
<accession>A0A848KKB0</accession>
<reference evidence="3 4" key="2">
    <citation type="submission" date="2020-06" db="EMBL/GenBank/DDBJ databases">
        <title>Antribacter stalactiti gen. nov., sp. nov., a new member of the family Nacardiaceae isolated from a cave.</title>
        <authorList>
            <person name="Kim I.S."/>
        </authorList>
    </citation>
    <scope>NUCLEOTIDE SEQUENCE [LARGE SCALE GENOMIC DNA]</scope>
    <source>
        <strain evidence="3 4">YC2-7</strain>
    </source>
</reference>
<dbReference type="RefSeq" id="WP_169592362.1">
    <property type="nucleotide sequence ID" value="NZ_VCQU01000010.1"/>
</dbReference>
<evidence type="ECO:0000313" key="3">
    <source>
        <dbReference type="EMBL" id="NMN98286.1"/>
    </source>
</evidence>
<evidence type="ECO:0000259" key="2">
    <source>
        <dbReference type="Pfam" id="PF20789"/>
    </source>
</evidence>
<dbReference type="SUPFAM" id="SSF54637">
    <property type="entry name" value="Thioesterase/thiol ester dehydrase-isomerase"/>
    <property type="match status" value="1"/>
</dbReference>
<feature type="domain" description="Acyl-CoA thioesterase-like C-terminal" evidence="2">
    <location>
        <begin position="137"/>
        <end position="252"/>
    </location>
</feature>
<dbReference type="EMBL" id="VCQU01000010">
    <property type="protein sequence ID" value="NMN98286.1"/>
    <property type="molecule type" value="Genomic_DNA"/>
</dbReference>
<dbReference type="InterPro" id="IPR042171">
    <property type="entry name" value="Acyl-CoA_hotdog"/>
</dbReference>
<dbReference type="Proteomes" id="UP000535543">
    <property type="component" value="Unassembled WGS sequence"/>
</dbReference>
<dbReference type="Pfam" id="PF20789">
    <property type="entry name" value="4HBT_3C"/>
    <property type="match status" value="1"/>
</dbReference>
<comment type="caution">
    <text evidence="3">The sequence shown here is derived from an EMBL/GenBank/DDBJ whole genome shotgun (WGS) entry which is preliminary data.</text>
</comment>
<feature type="domain" description="Acyl-CoA thioesterase-like N-terminal HotDog" evidence="1">
    <location>
        <begin position="20"/>
        <end position="103"/>
    </location>
</feature>
<keyword evidence="4" id="KW-1185">Reference proteome</keyword>
<sequence>MAYFERIDDRSFTPSLDTEGAWNLTEQHIAPALGLLTHLVERHCDERGDDFAIARLCFDILGPLPIEPFEADVRVVRSGRTVELMEASISHNLRTVVVVRAWLLKPHATESLAATALPRIASPLDMAPWDPTTVWRGAFIKSVNVRRTADGPGRAAYWLRTQHALLEGEPVSTLARAAGLFDVANGMAVRVNPTEVAFPNVDLTVHLFGMPRSEWLGFDTSVSFGSNGLGLTSTVIHDEADGPIGVIAQALTIRP</sequence>
<dbReference type="InterPro" id="IPR049449">
    <property type="entry name" value="TesB_ACOT8-like_N"/>
</dbReference>
<organism evidence="3 4">
    <name type="scientific">Antrihabitans stalactiti</name>
    <dbReference type="NCBI Taxonomy" id="2584121"/>
    <lineage>
        <taxon>Bacteria</taxon>
        <taxon>Bacillati</taxon>
        <taxon>Actinomycetota</taxon>
        <taxon>Actinomycetes</taxon>
        <taxon>Mycobacteriales</taxon>
        <taxon>Nocardiaceae</taxon>
        <taxon>Antrihabitans</taxon>
    </lineage>
</organism>
<dbReference type="InterPro" id="IPR029069">
    <property type="entry name" value="HotDog_dom_sf"/>
</dbReference>
<name>A0A848KKB0_9NOCA</name>
<evidence type="ECO:0000313" key="4">
    <source>
        <dbReference type="Proteomes" id="UP000535543"/>
    </source>
</evidence>
<dbReference type="InterPro" id="IPR049450">
    <property type="entry name" value="ACOT8-like_C"/>
</dbReference>
<proteinExistence type="predicted"/>
<protein>
    <submittedName>
        <fullName evidence="3">Thioesterase family protein</fullName>
    </submittedName>
</protein>